<dbReference type="OrthoDB" id="5576775at2759"/>
<keyword evidence="4" id="KW-1185">Reference proteome</keyword>
<feature type="domain" description="Ubinuclein middle" evidence="2">
    <location>
        <begin position="63"/>
        <end position="188"/>
    </location>
</feature>
<gene>
    <name evidence="3" type="ORF">M422DRAFT_56659</name>
</gene>
<organism evidence="3 4">
    <name type="scientific">Sphaerobolus stellatus (strain SS14)</name>
    <dbReference type="NCBI Taxonomy" id="990650"/>
    <lineage>
        <taxon>Eukaryota</taxon>
        <taxon>Fungi</taxon>
        <taxon>Dikarya</taxon>
        <taxon>Basidiomycota</taxon>
        <taxon>Agaricomycotina</taxon>
        <taxon>Agaricomycetes</taxon>
        <taxon>Phallomycetidae</taxon>
        <taxon>Geastrales</taxon>
        <taxon>Sphaerobolaceae</taxon>
        <taxon>Sphaerobolus</taxon>
    </lineage>
</organism>
<proteinExistence type="predicted"/>
<dbReference type="HOGENOM" id="CLU_1297171_0_0_1"/>
<dbReference type="AlphaFoldDB" id="A0A0C9UFC1"/>
<feature type="compositionally biased region" description="Polar residues" evidence="1">
    <location>
        <begin position="1"/>
        <end position="13"/>
    </location>
</feature>
<dbReference type="Pfam" id="PF14075">
    <property type="entry name" value="UBN_AB"/>
    <property type="match status" value="1"/>
</dbReference>
<feature type="region of interest" description="Disordered" evidence="1">
    <location>
        <begin position="1"/>
        <end position="63"/>
    </location>
</feature>
<feature type="non-terminal residue" evidence="3">
    <location>
        <position position="1"/>
    </location>
</feature>
<dbReference type="Proteomes" id="UP000054279">
    <property type="component" value="Unassembled WGS sequence"/>
</dbReference>
<dbReference type="InterPro" id="IPR026947">
    <property type="entry name" value="UBN_middle_dom"/>
</dbReference>
<protein>
    <recommendedName>
        <fullName evidence="2">Ubinuclein middle domain-containing protein</fullName>
    </recommendedName>
</protein>
<sequence length="213" mass="23798">GTASAPRTPSKSTIPLEGTRESPIALLDEEDSKGSLKRSAPASAATAPSDAPAKKKRKVTDAQPLSEKLEASIEALKLEIAKESFEVKGKFPPALKPPLQQLAIQAIALGEYNESFFLRMPQLFPYNKFTMTKLIKRLVYNDHQNLLVARQDELLAKLKILADQGFEQAKAEWERNVQNWKERMARQQPSEEAVVCLISYHNSCQFIHTLPSL</sequence>
<name>A0A0C9UFC1_SPHS4</name>
<dbReference type="EMBL" id="KN837571">
    <property type="protein sequence ID" value="KIJ23880.1"/>
    <property type="molecule type" value="Genomic_DNA"/>
</dbReference>
<reference evidence="3 4" key="1">
    <citation type="submission" date="2014-06" db="EMBL/GenBank/DDBJ databases">
        <title>Evolutionary Origins and Diversification of the Mycorrhizal Mutualists.</title>
        <authorList>
            <consortium name="DOE Joint Genome Institute"/>
            <consortium name="Mycorrhizal Genomics Consortium"/>
            <person name="Kohler A."/>
            <person name="Kuo A."/>
            <person name="Nagy L.G."/>
            <person name="Floudas D."/>
            <person name="Copeland A."/>
            <person name="Barry K.W."/>
            <person name="Cichocki N."/>
            <person name="Veneault-Fourrey C."/>
            <person name="LaButti K."/>
            <person name="Lindquist E.A."/>
            <person name="Lipzen A."/>
            <person name="Lundell T."/>
            <person name="Morin E."/>
            <person name="Murat C."/>
            <person name="Riley R."/>
            <person name="Ohm R."/>
            <person name="Sun H."/>
            <person name="Tunlid A."/>
            <person name="Henrissat B."/>
            <person name="Grigoriev I.V."/>
            <person name="Hibbett D.S."/>
            <person name="Martin F."/>
        </authorList>
    </citation>
    <scope>NUCLEOTIDE SEQUENCE [LARGE SCALE GENOMIC DNA]</scope>
    <source>
        <strain evidence="3 4">SS14</strain>
    </source>
</reference>
<evidence type="ECO:0000256" key="1">
    <source>
        <dbReference type="SAM" id="MobiDB-lite"/>
    </source>
</evidence>
<feature type="compositionally biased region" description="Low complexity" evidence="1">
    <location>
        <begin position="39"/>
        <end position="51"/>
    </location>
</feature>
<evidence type="ECO:0000259" key="2">
    <source>
        <dbReference type="Pfam" id="PF14075"/>
    </source>
</evidence>
<evidence type="ECO:0000313" key="3">
    <source>
        <dbReference type="EMBL" id="KIJ23880.1"/>
    </source>
</evidence>
<accession>A0A0C9UFC1</accession>
<evidence type="ECO:0000313" key="4">
    <source>
        <dbReference type="Proteomes" id="UP000054279"/>
    </source>
</evidence>